<evidence type="ECO:0000256" key="1">
    <source>
        <dbReference type="SAM" id="MobiDB-lite"/>
    </source>
</evidence>
<feature type="compositionally biased region" description="Polar residues" evidence="1">
    <location>
        <begin position="1"/>
        <end position="10"/>
    </location>
</feature>
<gene>
    <name evidence="2" type="ORF">ANN_04718</name>
</gene>
<comment type="caution">
    <text evidence="2">The sequence shown here is derived from an EMBL/GenBank/DDBJ whole genome shotgun (WGS) entry which is preliminary data.</text>
</comment>
<keyword evidence="3" id="KW-1185">Reference proteome</keyword>
<feature type="compositionally biased region" description="Basic and acidic residues" evidence="1">
    <location>
        <begin position="12"/>
        <end position="41"/>
    </location>
</feature>
<evidence type="ECO:0000313" key="2">
    <source>
        <dbReference type="EMBL" id="KAJ4443068.1"/>
    </source>
</evidence>
<sequence>MENLDNQSALQGKREPVRLELMQRDSARKEHDEDIDKAAHQRTTEVVEHKILDDLIKEETQRPKYNKLLEHTFIRSSDEANVDVAQYVSEVLDLMANNGATAFTMNQP</sequence>
<name>A0ABQ8T959_PERAM</name>
<dbReference type="Proteomes" id="UP001148838">
    <property type="component" value="Unassembled WGS sequence"/>
</dbReference>
<reference evidence="2 3" key="1">
    <citation type="journal article" date="2022" name="Allergy">
        <title>Genome assembly and annotation of Periplaneta americana reveal a comprehensive cockroach allergen profile.</title>
        <authorList>
            <person name="Wang L."/>
            <person name="Xiong Q."/>
            <person name="Saelim N."/>
            <person name="Wang L."/>
            <person name="Nong W."/>
            <person name="Wan A.T."/>
            <person name="Shi M."/>
            <person name="Liu X."/>
            <person name="Cao Q."/>
            <person name="Hui J.H.L."/>
            <person name="Sookrung N."/>
            <person name="Leung T.F."/>
            <person name="Tungtrongchitr A."/>
            <person name="Tsui S.K.W."/>
        </authorList>
    </citation>
    <scope>NUCLEOTIDE SEQUENCE [LARGE SCALE GENOMIC DNA]</scope>
    <source>
        <strain evidence="2">PWHHKU_190912</strain>
    </source>
</reference>
<dbReference type="EMBL" id="JAJSOF020000013">
    <property type="protein sequence ID" value="KAJ4443068.1"/>
    <property type="molecule type" value="Genomic_DNA"/>
</dbReference>
<protein>
    <submittedName>
        <fullName evidence="2">Uncharacterized protein</fullName>
    </submittedName>
</protein>
<proteinExistence type="predicted"/>
<organism evidence="2 3">
    <name type="scientific">Periplaneta americana</name>
    <name type="common">American cockroach</name>
    <name type="synonym">Blatta americana</name>
    <dbReference type="NCBI Taxonomy" id="6978"/>
    <lineage>
        <taxon>Eukaryota</taxon>
        <taxon>Metazoa</taxon>
        <taxon>Ecdysozoa</taxon>
        <taxon>Arthropoda</taxon>
        <taxon>Hexapoda</taxon>
        <taxon>Insecta</taxon>
        <taxon>Pterygota</taxon>
        <taxon>Neoptera</taxon>
        <taxon>Polyneoptera</taxon>
        <taxon>Dictyoptera</taxon>
        <taxon>Blattodea</taxon>
        <taxon>Blattoidea</taxon>
        <taxon>Blattidae</taxon>
        <taxon>Blattinae</taxon>
        <taxon>Periplaneta</taxon>
    </lineage>
</organism>
<evidence type="ECO:0000313" key="3">
    <source>
        <dbReference type="Proteomes" id="UP001148838"/>
    </source>
</evidence>
<feature type="region of interest" description="Disordered" evidence="1">
    <location>
        <begin position="1"/>
        <end position="41"/>
    </location>
</feature>
<accession>A0ABQ8T959</accession>